<keyword evidence="8" id="KW-1185">Reference proteome</keyword>
<evidence type="ECO:0000256" key="5">
    <source>
        <dbReference type="SAM" id="Phobius"/>
    </source>
</evidence>
<proteinExistence type="predicted"/>
<dbReference type="GO" id="GO:0005254">
    <property type="term" value="F:chloride channel activity"/>
    <property type="evidence" value="ECO:0007669"/>
    <property type="project" value="TreeGrafter"/>
</dbReference>
<dbReference type="PANTHER" id="PTHR12308:SF73">
    <property type="entry name" value="ANOCTAMIN"/>
    <property type="match status" value="1"/>
</dbReference>
<evidence type="ECO:0000256" key="4">
    <source>
        <dbReference type="ARBA" id="ARBA00023136"/>
    </source>
</evidence>
<feature type="transmembrane region" description="Helical" evidence="5">
    <location>
        <begin position="682"/>
        <end position="708"/>
    </location>
</feature>
<evidence type="ECO:0000313" key="8">
    <source>
        <dbReference type="Proteomes" id="UP001178507"/>
    </source>
</evidence>
<dbReference type="Pfam" id="PF04547">
    <property type="entry name" value="Anoctamin"/>
    <property type="match status" value="1"/>
</dbReference>
<feature type="transmembrane region" description="Helical" evidence="5">
    <location>
        <begin position="321"/>
        <end position="340"/>
    </location>
</feature>
<keyword evidence="2 5" id="KW-0812">Transmembrane</keyword>
<comment type="caution">
    <text evidence="7">The sequence shown here is derived from an EMBL/GenBank/DDBJ whole genome shotgun (WGS) entry which is preliminary data.</text>
</comment>
<feature type="domain" description="Anoctamin transmembrane" evidence="6">
    <location>
        <begin position="275"/>
        <end position="751"/>
    </location>
</feature>
<reference evidence="7" key="1">
    <citation type="submission" date="2023-08" db="EMBL/GenBank/DDBJ databases">
        <authorList>
            <person name="Chen Y."/>
            <person name="Shah S."/>
            <person name="Dougan E. K."/>
            <person name="Thang M."/>
            <person name="Chan C."/>
        </authorList>
    </citation>
    <scope>NUCLEOTIDE SEQUENCE</scope>
</reference>
<evidence type="ECO:0000313" key="7">
    <source>
        <dbReference type="EMBL" id="CAJ1384785.1"/>
    </source>
</evidence>
<sequence>MQLAALGAFAPEPAMKVCSSRSTLLSEIAPSYVPGFPPLLQDADNCTLVVIFPRSRRDGGEVDGSTMVDMPFTKAQKIFRTHCPSSDATLQRLEHIESDDESISMEMFQQDIRSRFVEILSDSGLHSSQFASIDRDEDFLKIWLPLDGPVIEYMAEVLKYSMPLRESVYETIEAREPFPGGEPMENADAERVVAFSEFTAAEKSSFQDFRQVDGIRMLHHWLLEWVSLQEMERQGVISCHFPCPNVEELSQIHNAVLAPNKWLKLSFQSSSILLRHYFGEEIAFYGRFVYHFIAGLLVPGVAGLVFVAFHMLVEEPIYDHARSFCCVPLSIWAATFLHTFERKTARVKQLWGVEEREARETPNPDYDPNHTGECGKVLSSLITIIFVMIYVSLISAVLAWQFNQPESKFFYQSSSIIISIVIKAGNFLWTHLAPMVVQLENHRTIKGSDDKLALLLAGVKLFLANFPFFYSCFLTNIAEIKCGDTFDEVAGRVWPGFNESLLDPGVKDALLMYTFQKPPLYRARSKESICVKGCFPVHWQHAHKYSRTNCDYDVVANLLTYFMFLLGIELFFLVLPIVIAHWEIHKEYSRVRNNLGDEDLPAYSVLQLEAKKFKYCFNSWGGDRVNDWLDMAISYSIVACWGCLCPTIAALALIAMYVSLHLRVYRMLYVTRRPVPHASAGLGIWLPIFATINTCAVSCNVGLGAMFFEPMRNFTFGQQLFIFLVAEHALLLLQATVSFFIPEQPSDVNNIKYFNHHVLGEFSRQRSAVRLRPPPKRPMNHINLALHPEPSDDSSFETDCSGGC</sequence>
<organism evidence="7 8">
    <name type="scientific">Effrenium voratum</name>
    <dbReference type="NCBI Taxonomy" id="2562239"/>
    <lineage>
        <taxon>Eukaryota</taxon>
        <taxon>Sar</taxon>
        <taxon>Alveolata</taxon>
        <taxon>Dinophyceae</taxon>
        <taxon>Suessiales</taxon>
        <taxon>Symbiodiniaceae</taxon>
        <taxon>Effrenium</taxon>
    </lineage>
</organism>
<keyword evidence="4 5" id="KW-0472">Membrane</keyword>
<evidence type="ECO:0000256" key="3">
    <source>
        <dbReference type="ARBA" id="ARBA00022989"/>
    </source>
</evidence>
<evidence type="ECO:0000256" key="2">
    <source>
        <dbReference type="ARBA" id="ARBA00022692"/>
    </source>
</evidence>
<dbReference type="PANTHER" id="PTHR12308">
    <property type="entry name" value="ANOCTAMIN"/>
    <property type="match status" value="1"/>
</dbReference>
<name>A0AA36IBX6_9DINO</name>
<evidence type="ECO:0000256" key="1">
    <source>
        <dbReference type="ARBA" id="ARBA00004141"/>
    </source>
</evidence>
<dbReference type="AlphaFoldDB" id="A0AA36IBX6"/>
<feature type="transmembrane region" description="Helical" evidence="5">
    <location>
        <begin position="288"/>
        <end position="309"/>
    </location>
</feature>
<feature type="transmembrane region" description="Helical" evidence="5">
    <location>
        <begin position="561"/>
        <end position="582"/>
    </location>
</feature>
<dbReference type="InterPro" id="IPR007632">
    <property type="entry name" value="Anoctamin"/>
</dbReference>
<dbReference type="EMBL" id="CAUJNA010001153">
    <property type="protein sequence ID" value="CAJ1384785.1"/>
    <property type="molecule type" value="Genomic_DNA"/>
</dbReference>
<feature type="transmembrane region" description="Helical" evidence="5">
    <location>
        <begin position="381"/>
        <end position="403"/>
    </location>
</feature>
<feature type="transmembrane region" description="Helical" evidence="5">
    <location>
        <begin position="720"/>
        <end position="741"/>
    </location>
</feature>
<feature type="transmembrane region" description="Helical" evidence="5">
    <location>
        <begin position="638"/>
        <end position="662"/>
    </location>
</feature>
<feature type="transmembrane region" description="Helical" evidence="5">
    <location>
        <begin position="409"/>
        <end position="432"/>
    </location>
</feature>
<dbReference type="GO" id="GO:0016020">
    <property type="term" value="C:membrane"/>
    <property type="evidence" value="ECO:0007669"/>
    <property type="project" value="UniProtKB-SubCell"/>
</dbReference>
<accession>A0AA36IBX6</accession>
<protein>
    <recommendedName>
        <fullName evidence="6">Anoctamin transmembrane domain-containing protein</fullName>
    </recommendedName>
</protein>
<feature type="transmembrane region" description="Helical" evidence="5">
    <location>
        <begin position="452"/>
        <end position="470"/>
    </location>
</feature>
<keyword evidence="3 5" id="KW-1133">Transmembrane helix</keyword>
<gene>
    <name evidence="7" type="ORF">EVOR1521_LOCUS11573</name>
</gene>
<dbReference type="Proteomes" id="UP001178507">
    <property type="component" value="Unassembled WGS sequence"/>
</dbReference>
<dbReference type="InterPro" id="IPR049452">
    <property type="entry name" value="Anoctamin_TM"/>
</dbReference>
<comment type="subcellular location">
    <subcellularLocation>
        <location evidence="1">Membrane</location>
        <topology evidence="1">Multi-pass membrane protein</topology>
    </subcellularLocation>
</comment>
<evidence type="ECO:0000259" key="6">
    <source>
        <dbReference type="Pfam" id="PF04547"/>
    </source>
</evidence>